<dbReference type="SUPFAM" id="SSF56954">
    <property type="entry name" value="Outer membrane efflux proteins (OEP)"/>
    <property type="match status" value="1"/>
</dbReference>
<gene>
    <name evidence="3" type="ORF">DUE52_23025</name>
</gene>
<dbReference type="Proteomes" id="UP000253383">
    <property type="component" value="Unassembled WGS sequence"/>
</dbReference>
<keyword evidence="4" id="KW-1185">Reference proteome</keyword>
<evidence type="ECO:0000256" key="2">
    <source>
        <dbReference type="SAM" id="Coils"/>
    </source>
</evidence>
<proteinExistence type="inferred from homology"/>
<comment type="caution">
    <text evidence="3">The sequence shown here is derived from an EMBL/GenBank/DDBJ whole genome shotgun (WGS) entry which is preliminary data.</text>
</comment>
<dbReference type="Gene3D" id="1.20.1600.10">
    <property type="entry name" value="Outer membrane efflux proteins (OEP)"/>
    <property type="match status" value="1"/>
</dbReference>
<evidence type="ECO:0000313" key="4">
    <source>
        <dbReference type="Proteomes" id="UP000253383"/>
    </source>
</evidence>
<comment type="similarity">
    <text evidence="1">Belongs to the outer membrane factor (OMF) (TC 1.B.17) family.</text>
</comment>
<evidence type="ECO:0000313" key="3">
    <source>
        <dbReference type="EMBL" id="RCR67189.1"/>
    </source>
</evidence>
<dbReference type="InterPro" id="IPR010131">
    <property type="entry name" value="MdtP/NodT-like"/>
</dbReference>
<reference evidence="3 4" key="1">
    <citation type="submission" date="2018-07" db="EMBL/GenBank/DDBJ databases">
        <title>Genome analysis of Larkinella rosea.</title>
        <authorList>
            <person name="Zhou Z."/>
            <person name="Wang G."/>
        </authorList>
    </citation>
    <scope>NUCLEOTIDE SEQUENCE [LARGE SCALE GENOMIC DNA]</scope>
    <source>
        <strain evidence="4">zzj9</strain>
    </source>
</reference>
<dbReference type="AlphaFoldDB" id="A0A368JHN9"/>
<dbReference type="Pfam" id="PF02321">
    <property type="entry name" value="OEP"/>
    <property type="match status" value="2"/>
</dbReference>
<feature type="coiled-coil region" evidence="2">
    <location>
        <begin position="366"/>
        <end position="393"/>
    </location>
</feature>
<dbReference type="PANTHER" id="PTHR30203">
    <property type="entry name" value="OUTER MEMBRANE CATION EFFLUX PROTEIN"/>
    <property type="match status" value="1"/>
</dbReference>
<dbReference type="EMBL" id="QOWE01000021">
    <property type="protein sequence ID" value="RCR67189.1"/>
    <property type="molecule type" value="Genomic_DNA"/>
</dbReference>
<sequence length="480" mass="53523">MEGVVILKRNCCDPYSLILILKRTMIQRHLLAFVFLLGSSPQLFSQTLTLEGAVEASFAQYPTLAAQRSALDAIRANVRVVRDNRLPNVRLHDQINIGTANGLSGSYFSLGLIVPTSGGRRAENRPDLASGNVALATADWEIYNFGRFSAEDKLVRSDVAVSEANLQREQFGLRQTVISSYLDLYWTEQNLLIEEQNLARVDTVRRIIVNLVRNGVKPGLDSSLANVALSRARLAYLRMQEERQRARVQLATLTGRPAEEVKIDTAFRVGPLLVPLSTSLTPPTHPLLRVQERLVTRQTAEIDLIRKSALPRVSLLAATWARGSSLDVENNFGPVAKGLAYSRTNYLLGIAGTVNLMDFRRASHRIKLQQFRIEEARNQLAVAKLQLQNAVGIADAQLSVVQSELSELPNTLRSAQDAYNQRFSLYNNGLETILSLTDALTLLTAVEKEAVQTRAQAVQLRLQRAQATDNFEEFYSLFRR</sequence>
<dbReference type="OrthoDB" id="654853at2"/>
<evidence type="ECO:0000256" key="1">
    <source>
        <dbReference type="ARBA" id="ARBA00007613"/>
    </source>
</evidence>
<organism evidence="3 4">
    <name type="scientific">Larkinella punicea</name>
    <dbReference type="NCBI Taxonomy" id="2315727"/>
    <lineage>
        <taxon>Bacteria</taxon>
        <taxon>Pseudomonadati</taxon>
        <taxon>Bacteroidota</taxon>
        <taxon>Cytophagia</taxon>
        <taxon>Cytophagales</taxon>
        <taxon>Spirosomataceae</taxon>
        <taxon>Larkinella</taxon>
    </lineage>
</organism>
<accession>A0A368JHN9</accession>
<keyword evidence="2" id="KW-0175">Coiled coil</keyword>
<dbReference type="PANTHER" id="PTHR30203:SF23">
    <property type="entry name" value="OUTER MEMBRANE EFFLUX PROTEIN"/>
    <property type="match status" value="1"/>
</dbReference>
<protein>
    <submittedName>
        <fullName evidence="3">TolC family protein</fullName>
    </submittedName>
</protein>
<dbReference type="GO" id="GO:0015562">
    <property type="term" value="F:efflux transmembrane transporter activity"/>
    <property type="evidence" value="ECO:0007669"/>
    <property type="project" value="InterPro"/>
</dbReference>
<dbReference type="InterPro" id="IPR003423">
    <property type="entry name" value="OMP_efflux"/>
</dbReference>
<name>A0A368JHN9_9BACT</name>